<keyword evidence="3" id="KW-1003">Cell membrane</keyword>
<keyword evidence="6 7" id="KW-0472">Membrane</keyword>
<keyword evidence="4 7" id="KW-0812">Transmembrane</keyword>
<evidence type="ECO:0000256" key="5">
    <source>
        <dbReference type="ARBA" id="ARBA00022989"/>
    </source>
</evidence>
<feature type="transmembrane region" description="Helical" evidence="7">
    <location>
        <begin position="141"/>
        <end position="162"/>
    </location>
</feature>
<comment type="caution">
    <text evidence="8">The sequence shown here is derived from an EMBL/GenBank/DDBJ whole genome shotgun (WGS) entry which is preliminary data.</text>
</comment>
<feature type="transmembrane region" description="Helical" evidence="7">
    <location>
        <begin position="114"/>
        <end position="135"/>
    </location>
</feature>
<feature type="transmembrane region" description="Helical" evidence="7">
    <location>
        <begin position="52"/>
        <end position="75"/>
    </location>
</feature>
<dbReference type="PANTHER" id="PTHR33508">
    <property type="entry name" value="UPF0056 MEMBRANE PROTEIN YHCE"/>
    <property type="match status" value="1"/>
</dbReference>
<comment type="subcellular location">
    <subcellularLocation>
        <location evidence="1 7">Cell membrane</location>
        <topology evidence="1 7">Multi-pass membrane protein</topology>
    </subcellularLocation>
</comment>
<evidence type="ECO:0000313" key="8">
    <source>
        <dbReference type="EMBL" id="EEN83477.1"/>
    </source>
</evidence>
<gene>
    <name evidence="8" type="ORF">POREN0001_0617</name>
</gene>
<keyword evidence="9" id="KW-1185">Reference proteome</keyword>
<dbReference type="GO" id="GO:0005886">
    <property type="term" value="C:plasma membrane"/>
    <property type="evidence" value="ECO:0007669"/>
    <property type="project" value="UniProtKB-SubCell"/>
</dbReference>
<name>C3J8U7_POREA</name>
<sequence>MWDKILADLSAFNFGEAGRAFMTLFIAVDIVGAIPVVLSLKDKGQKISPSTVTLWSWVMLLAFLFIGEPMLNIFGVDTQSFAVAGSIVLFVLAVEMLFGVQVFKDDGPNGNANIVPLVFPLFAGAASFTALLTLVAQGVAYSNIFVAVLAVSALIFLMLKFVDPLERWLGKGGIFVLRKFFGVILLAVSIKFFIDNLMKVIDMLHTTQP</sequence>
<evidence type="ECO:0000313" key="9">
    <source>
        <dbReference type="Proteomes" id="UP000004295"/>
    </source>
</evidence>
<keyword evidence="5 7" id="KW-1133">Transmembrane helix</keyword>
<comment type="similarity">
    <text evidence="2 7">Belongs to the UPF0056 (MarC) family.</text>
</comment>
<dbReference type="Proteomes" id="UP000004295">
    <property type="component" value="Unassembled WGS sequence"/>
</dbReference>
<dbReference type="GeneID" id="93364928"/>
<proteinExistence type="inferred from homology"/>
<protein>
    <recommendedName>
        <fullName evidence="7">UPF0056 membrane protein</fullName>
    </recommendedName>
</protein>
<dbReference type="AlphaFoldDB" id="C3J8U7"/>
<evidence type="ECO:0000256" key="4">
    <source>
        <dbReference type="ARBA" id="ARBA00022692"/>
    </source>
</evidence>
<feature type="transmembrane region" description="Helical" evidence="7">
    <location>
        <begin position="174"/>
        <end position="194"/>
    </location>
</feature>
<organism evidence="8 9">
    <name type="scientific">Porphyromonas endodontalis (strain ATCC 35406 / DSM 24491 / JCM 8526 / CCUG 16442 / BCRC 14492 / NCTC 13058 / HG 370)</name>
    <name type="common">Bacteroides endodontalis</name>
    <dbReference type="NCBI Taxonomy" id="553175"/>
    <lineage>
        <taxon>Bacteria</taxon>
        <taxon>Pseudomonadati</taxon>
        <taxon>Bacteroidota</taxon>
        <taxon>Bacteroidia</taxon>
        <taxon>Bacteroidales</taxon>
        <taxon>Porphyromonadaceae</taxon>
        <taxon>Porphyromonas</taxon>
    </lineage>
</organism>
<dbReference type="PANTHER" id="PTHR33508:SF1">
    <property type="entry name" value="UPF0056 MEMBRANE PROTEIN YHCE"/>
    <property type="match status" value="1"/>
</dbReference>
<dbReference type="EMBL" id="ACNN01000007">
    <property type="protein sequence ID" value="EEN83477.1"/>
    <property type="molecule type" value="Genomic_DNA"/>
</dbReference>
<evidence type="ECO:0000256" key="1">
    <source>
        <dbReference type="ARBA" id="ARBA00004651"/>
    </source>
</evidence>
<evidence type="ECO:0000256" key="7">
    <source>
        <dbReference type="RuleBase" id="RU362048"/>
    </source>
</evidence>
<feature type="transmembrane region" description="Helical" evidence="7">
    <location>
        <begin position="20"/>
        <end position="40"/>
    </location>
</feature>
<dbReference type="RefSeq" id="WP_004332590.1">
    <property type="nucleotide sequence ID" value="NZ_ACNN01000007.1"/>
</dbReference>
<dbReference type="InterPro" id="IPR002771">
    <property type="entry name" value="Multi_antbiot-R_MarC"/>
</dbReference>
<dbReference type="STRING" id="553175.POREN0001_0617"/>
<dbReference type="Pfam" id="PF01914">
    <property type="entry name" value="MarC"/>
    <property type="match status" value="1"/>
</dbReference>
<dbReference type="eggNOG" id="COG2095">
    <property type="taxonomic scope" value="Bacteria"/>
</dbReference>
<reference evidence="8 9" key="1">
    <citation type="submission" date="2009-04" db="EMBL/GenBank/DDBJ databases">
        <authorList>
            <person name="Sebastian Y."/>
            <person name="Madupu R."/>
            <person name="Durkin A.S."/>
            <person name="Torralba M."/>
            <person name="Methe B."/>
            <person name="Sutton G.G."/>
            <person name="Strausberg R.L."/>
            <person name="Nelson K.E."/>
        </authorList>
    </citation>
    <scope>NUCLEOTIDE SEQUENCE [LARGE SCALE GENOMIC DNA]</scope>
    <source>
        <strain evidence="9">ATCC 35406 / BCRC 14492 / JCM 8526 / NCTC 13058 / HG 370</strain>
    </source>
</reference>
<evidence type="ECO:0000256" key="2">
    <source>
        <dbReference type="ARBA" id="ARBA00009784"/>
    </source>
</evidence>
<accession>C3J8U7</accession>
<evidence type="ECO:0000256" key="6">
    <source>
        <dbReference type="ARBA" id="ARBA00023136"/>
    </source>
</evidence>
<feature type="transmembrane region" description="Helical" evidence="7">
    <location>
        <begin position="81"/>
        <end position="102"/>
    </location>
</feature>
<evidence type="ECO:0000256" key="3">
    <source>
        <dbReference type="ARBA" id="ARBA00022475"/>
    </source>
</evidence>